<dbReference type="InterPro" id="IPR004111">
    <property type="entry name" value="Repressor_TetR_C"/>
</dbReference>
<feature type="region of interest" description="Disordered" evidence="5">
    <location>
        <begin position="236"/>
        <end position="263"/>
    </location>
</feature>
<feature type="DNA-binding region" description="H-T-H motif" evidence="4">
    <location>
        <begin position="35"/>
        <end position="54"/>
    </location>
</feature>
<protein>
    <recommendedName>
        <fullName evidence="6">HTH tetR-type domain-containing protein</fullName>
    </recommendedName>
</protein>
<sequence length="428" mass="45163">MAAAPSRGPKREMSVERIVDTAIALADEEGLGAVSMTAVAKILGFTTMSLYRYVTSKDELLLLMEEEAIGDPPLTITEALTWQDSLRAWMRERAAALRAHPWLLDIPAAGTPLTPRALAWVDACLQGLRPSGLTPAEALATSALAAGLARVQVGIERSGAGLGSVAGSGAGAGGDADADLLRVVLDHFVTAESFPALAALADGVLGAESRRADMTFAVERLLDGIERFVAGRASGGVEGGTDGGIGNGTGGASGDDGSRTEGVVEGVDSPQAMASGEVIAAGDALERSPLAVGAHDAGDGDRTEDDWIRARPVGAPREGAGADPVSEGDVTSPARDEVEPSRAQGEKRDGRRAEKREEKAYATLYPKDARVKKVRAERRETEKRLRETRKELRDAERRLAAAEKKLEDAKKRERDAVERARSRELKES</sequence>
<dbReference type="SUPFAM" id="SSF46689">
    <property type="entry name" value="Homeodomain-like"/>
    <property type="match status" value="1"/>
</dbReference>
<evidence type="ECO:0000313" key="7">
    <source>
        <dbReference type="EMBL" id="GAA2013037.1"/>
    </source>
</evidence>
<dbReference type="Gene3D" id="1.10.357.10">
    <property type="entry name" value="Tetracycline Repressor, domain 2"/>
    <property type="match status" value="1"/>
</dbReference>
<feature type="compositionally biased region" description="Basic and acidic residues" evidence="5">
    <location>
        <begin position="377"/>
        <end position="428"/>
    </location>
</feature>
<dbReference type="InterPro" id="IPR001647">
    <property type="entry name" value="HTH_TetR"/>
</dbReference>
<dbReference type="PROSITE" id="PS50977">
    <property type="entry name" value="HTH_TETR_2"/>
    <property type="match status" value="1"/>
</dbReference>
<dbReference type="InterPro" id="IPR009057">
    <property type="entry name" value="Homeodomain-like_sf"/>
</dbReference>
<dbReference type="Pfam" id="PF02909">
    <property type="entry name" value="TetR_C_1"/>
    <property type="match status" value="1"/>
</dbReference>
<evidence type="ECO:0000256" key="2">
    <source>
        <dbReference type="ARBA" id="ARBA00023125"/>
    </source>
</evidence>
<keyword evidence="8" id="KW-1185">Reference proteome</keyword>
<keyword evidence="3" id="KW-0804">Transcription</keyword>
<evidence type="ECO:0000259" key="6">
    <source>
        <dbReference type="PROSITE" id="PS50977"/>
    </source>
</evidence>
<evidence type="ECO:0000256" key="4">
    <source>
        <dbReference type="PROSITE-ProRule" id="PRU00335"/>
    </source>
</evidence>
<organism evidence="7 8">
    <name type="scientific">Brevibacterium samyangense</name>
    <dbReference type="NCBI Taxonomy" id="366888"/>
    <lineage>
        <taxon>Bacteria</taxon>
        <taxon>Bacillati</taxon>
        <taxon>Actinomycetota</taxon>
        <taxon>Actinomycetes</taxon>
        <taxon>Micrococcales</taxon>
        <taxon>Brevibacteriaceae</taxon>
        <taxon>Brevibacterium</taxon>
    </lineage>
</organism>
<dbReference type="EMBL" id="BAAANO010000028">
    <property type="protein sequence ID" value="GAA2013037.1"/>
    <property type="molecule type" value="Genomic_DNA"/>
</dbReference>
<evidence type="ECO:0000256" key="3">
    <source>
        <dbReference type="ARBA" id="ARBA00023163"/>
    </source>
</evidence>
<evidence type="ECO:0000313" key="8">
    <source>
        <dbReference type="Proteomes" id="UP001500755"/>
    </source>
</evidence>
<dbReference type="PANTHER" id="PTHR30055">
    <property type="entry name" value="HTH-TYPE TRANSCRIPTIONAL REGULATOR RUTR"/>
    <property type="match status" value="1"/>
</dbReference>
<dbReference type="InterPro" id="IPR050109">
    <property type="entry name" value="HTH-type_TetR-like_transc_reg"/>
</dbReference>
<accession>A0ABN2TM01</accession>
<name>A0ABN2TM01_9MICO</name>
<feature type="compositionally biased region" description="Gly residues" evidence="5">
    <location>
        <begin position="236"/>
        <end position="254"/>
    </location>
</feature>
<dbReference type="InterPro" id="IPR036271">
    <property type="entry name" value="Tet_transcr_reg_TetR-rel_C_sf"/>
</dbReference>
<feature type="compositionally biased region" description="Basic and acidic residues" evidence="5">
    <location>
        <begin position="334"/>
        <end position="360"/>
    </location>
</feature>
<dbReference type="SUPFAM" id="SSF48498">
    <property type="entry name" value="Tetracyclin repressor-like, C-terminal domain"/>
    <property type="match status" value="1"/>
</dbReference>
<keyword evidence="1" id="KW-0805">Transcription regulation</keyword>
<evidence type="ECO:0000256" key="1">
    <source>
        <dbReference type="ARBA" id="ARBA00023015"/>
    </source>
</evidence>
<feature type="region of interest" description="Disordered" evidence="5">
    <location>
        <begin position="313"/>
        <end position="428"/>
    </location>
</feature>
<dbReference type="Pfam" id="PF00440">
    <property type="entry name" value="TetR_N"/>
    <property type="match status" value="1"/>
</dbReference>
<proteinExistence type="predicted"/>
<reference evidence="7 8" key="1">
    <citation type="journal article" date="2019" name="Int. J. Syst. Evol. Microbiol.">
        <title>The Global Catalogue of Microorganisms (GCM) 10K type strain sequencing project: providing services to taxonomists for standard genome sequencing and annotation.</title>
        <authorList>
            <consortium name="The Broad Institute Genomics Platform"/>
            <consortium name="The Broad Institute Genome Sequencing Center for Infectious Disease"/>
            <person name="Wu L."/>
            <person name="Ma J."/>
        </authorList>
    </citation>
    <scope>NUCLEOTIDE SEQUENCE [LARGE SCALE GENOMIC DNA]</scope>
    <source>
        <strain evidence="7 8">JCM 14546</strain>
    </source>
</reference>
<dbReference type="Proteomes" id="UP001500755">
    <property type="component" value="Unassembled WGS sequence"/>
</dbReference>
<feature type="domain" description="HTH tetR-type" evidence="6">
    <location>
        <begin position="12"/>
        <end position="72"/>
    </location>
</feature>
<evidence type="ECO:0000256" key="5">
    <source>
        <dbReference type="SAM" id="MobiDB-lite"/>
    </source>
</evidence>
<dbReference type="PANTHER" id="PTHR30055:SF151">
    <property type="entry name" value="TRANSCRIPTIONAL REGULATORY PROTEIN"/>
    <property type="match status" value="1"/>
</dbReference>
<comment type="caution">
    <text evidence="7">The sequence shown here is derived from an EMBL/GenBank/DDBJ whole genome shotgun (WGS) entry which is preliminary data.</text>
</comment>
<keyword evidence="2 4" id="KW-0238">DNA-binding</keyword>
<gene>
    <name evidence="7" type="ORF">GCM10009755_25810</name>
</gene>